<name>A0A382IKK5_9ZZZZ</name>
<gene>
    <name evidence="1" type="ORF">METZ01_LOCUS252065</name>
</gene>
<dbReference type="EMBL" id="UINC01067498">
    <property type="protein sequence ID" value="SVB99211.1"/>
    <property type="molecule type" value="Genomic_DNA"/>
</dbReference>
<dbReference type="AlphaFoldDB" id="A0A382IKK5"/>
<feature type="non-terminal residue" evidence="1">
    <location>
        <position position="399"/>
    </location>
</feature>
<organism evidence="1">
    <name type="scientific">marine metagenome</name>
    <dbReference type="NCBI Taxonomy" id="408172"/>
    <lineage>
        <taxon>unclassified sequences</taxon>
        <taxon>metagenomes</taxon>
        <taxon>ecological metagenomes</taxon>
    </lineage>
</organism>
<accession>A0A382IKK5</accession>
<reference evidence="1" key="1">
    <citation type="submission" date="2018-05" db="EMBL/GenBank/DDBJ databases">
        <authorList>
            <person name="Lanie J.A."/>
            <person name="Ng W.-L."/>
            <person name="Kazmierczak K.M."/>
            <person name="Andrzejewski T.M."/>
            <person name="Davidsen T.M."/>
            <person name="Wayne K.J."/>
            <person name="Tettelin H."/>
            <person name="Glass J.I."/>
            <person name="Rusch D."/>
            <person name="Podicherti R."/>
            <person name="Tsui H.-C.T."/>
            <person name="Winkler M.E."/>
        </authorList>
    </citation>
    <scope>NUCLEOTIDE SEQUENCE</scope>
</reference>
<protein>
    <submittedName>
        <fullName evidence="1">Uncharacterized protein</fullName>
    </submittedName>
</protein>
<evidence type="ECO:0000313" key="1">
    <source>
        <dbReference type="EMBL" id="SVB99211.1"/>
    </source>
</evidence>
<sequence length="399" mass="43795">MPTVTTSRDKSVSSSGVGDLVTETLAFEPLLAVAPASEICRQNRYLGSSASEKIHLLCEITPDVAPDVTLTFFVDYPLLEHTNGDAINDQVRAKVAEILDGYLNNGVLWPSLSLHWPGWVEILGRAVNAPRGKYDVEFTVDAYHPAAANPVQTFYYLRFDLDTGSMNCQDRFGYNHGGYGSDPGTYRYSEFVPADSTLIPDCPDINFEQDDSDFNIGKWVRTGVEFDVANATFDVRCPGILGGGAYPRLTTFVDGVADPPYVGGNGYIRVREEAVVELVEESPGPEVIASIGCWGGGTGTSIELQVFAGNNEEAKRLGQIIEGRILDSTSAAHWGLGSHFVARRYEYQTGDTNNRQSKFTFLFYRWKDGGWAETVSEAWVRETQPDIDPDVALSGIELD</sequence>
<proteinExistence type="predicted"/>